<dbReference type="RefSeq" id="WP_136461110.1">
    <property type="nucleotide sequence ID" value="NZ_SRKY01000001.1"/>
</dbReference>
<evidence type="ECO:0000259" key="2">
    <source>
        <dbReference type="Pfam" id="PF07331"/>
    </source>
</evidence>
<dbReference type="Pfam" id="PF07331">
    <property type="entry name" value="TctB"/>
    <property type="match status" value="1"/>
</dbReference>
<accession>A0A4S4NJ10</accession>
<reference evidence="3 4" key="1">
    <citation type="submission" date="2019-04" db="EMBL/GenBank/DDBJ databases">
        <title>Shimia ponticola sp. nov., isolated from seawater.</title>
        <authorList>
            <person name="Kim Y.-O."/>
            <person name="Yoon J.-H."/>
        </authorList>
    </citation>
    <scope>NUCLEOTIDE SEQUENCE [LARGE SCALE GENOMIC DNA]</scope>
    <source>
        <strain evidence="3 4">MYP11</strain>
    </source>
</reference>
<feature type="transmembrane region" description="Helical" evidence="1">
    <location>
        <begin position="109"/>
        <end position="127"/>
    </location>
</feature>
<feature type="transmembrane region" description="Helical" evidence="1">
    <location>
        <begin position="40"/>
        <end position="58"/>
    </location>
</feature>
<name>A0A4S4NJ10_9RHOB</name>
<keyword evidence="1" id="KW-1133">Transmembrane helix</keyword>
<organism evidence="3 4">
    <name type="scientific">Aliishimia ponticola</name>
    <dbReference type="NCBI Taxonomy" id="2499833"/>
    <lineage>
        <taxon>Bacteria</taxon>
        <taxon>Pseudomonadati</taxon>
        <taxon>Pseudomonadota</taxon>
        <taxon>Alphaproteobacteria</taxon>
        <taxon>Rhodobacterales</taxon>
        <taxon>Paracoccaceae</taxon>
        <taxon>Aliishimia</taxon>
    </lineage>
</organism>
<evidence type="ECO:0000313" key="4">
    <source>
        <dbReference type="Proteomes" id="UP000306602"/>
    </source>
</evidence>
<dbReference type="Proteomes" id="UP000306602">
    <property type="component" value="Unassembled WGS sequence"/>
</dbReference>
<keyword evidence="1" id="KW-0472">Membrane</keyword>
<evidence type="ECO:0000313" key="3">
    <source>
        <dbReference type="EMBL" id="THH38218.1"/>
    </source>
</evidence>
<dbReference type="AlphaFoldDB" id="A0A4S4NJ10"/>
<comment type="caution">
    <text evidence="3">The sequence shown here is derived from an EMBL/GenBank/DDBJ whole genome shotgun (WGS) entry which is preliminary data.</text>
</comment>
<feature type="transmembrane region" description="Helical" evidence="1">
    <location>
        <begin position="78"/>
        <end position="103"/>
    </location>
</feature>
<gene>
    <name evidence="3" type="ORF">E4Z66_01175</name>
</gene>
<sequence length="146" mass="16256">MTRYVVPCGTILLCLIAYWLSTRFDEVPPILLRGMQPADFPQMVLLLIIALSVLVMVFDPPIEHAPIGLNAWTSMGLFAVFALLAQIDLFLGLGVFAGGLAYAWGERRIWGIGLVSVLSPALIFLLFDQAFRIRFPRGLLTDLWYG</sequence>
<feature type="domain" description="DUF1468" evidence="2">
    <location>
        <begin position="10"/>
        <end position="136"/>
    </location>
</feature>
<keyword evidence="4" id="KW-1185">Reference proteome</keyword>
<dbReference type="InterPro" id="IPR009936">
    <property type="entry name" value="DUF1468"/>
</dbReference>
<evidence type="ECO:0000256" key="1">
    <source>
        <dbReference type="SAM" id="Phobius"/>
    </source>
</evidence>
<keyword evidence="1" id="KW-0812">Transmembrane</keyword>
<protein>
    <submittedName>
        <fullName evidence="3">Tripartite tricarboxylate transporter TctB family protein</fullName>
    </submittedName>
</protein>
<dbReference type="EMBL" id="SRKY01000001">
    <property type="protein sequence ID" value="THH38218.1"/>
    <property type="molecule type" value="Genomic_DNA"/>
</dbReference>
<dbReference type="OrthoDB" id="6183208at2"/>
<proteinExistence type="predicted"/>